<keyword evidence="1" id="KW-0732">Signal</keyword>
<dbReference type="PROSITE" id="PS50041">
    <property type="entry name" value="C_TYPE_LECTIN_2"/>
    <property type="match status" value="2"/>
</dbReference>
<dbReference type="InterPro" id="IPR016186">
    <property type="entry name" value="C-type_lectin-like/link_sf"/>
</dbReference>
<dbReference type="Gene3D" id="3.10.100.10">
    <property type="entry name" value="Mannose-Binding Protein A, subunit A"/>
    <property type="match status" value="2"/>
</dbReference>
<name>A0A8C2IP16_CYPCA</name>
<dbReference type="SMART" id="SM00034">
    <property type="entry name" value="CLECT"/>
    <property type="match status" value="2"/>
</dbReference>
<feature type="chain" id="PRO_5034912198" description="C-type lectin domain-containing protein" evidence="1">
    <location>
        <begin position="20"/>
        <end position="248"/>
    </location>
</feature>
<dbReference type="InterPro" id="IPR001304">
    <property type="entry name" value="C-type_lectin-like"/>
</dbReference>
<dbReference type="PANTHER" id="PTHR45784:SF8">
    <property type="entry name" value="C-TYPE MANNOSE RECEPTOR 2-RELATED"/>
    <property type="match status" value="1"/>
</dbReference>
<dbReference type="PANTHER" id="PTHR45784">
    <property type="entry name" value="C-TYPE LECTIN DOMAIN FAMILY 20 MEMBER A-RELATED"/>
    <property type="match status" value="1"/>
</dbReference>
<feature type="domain" description="C-type lectin" evidence="2">
    <location>
        <begin position="24"/>
        <end position="130"/>
    </location>
</feature>
<dbReference type="Proteomes" id="UP000694701">
    <property type="component" value="Unplaced"/>
</dbReference>
<accession>A0A8C2IP16</accession>
<evidence type="ECO:0000259" key="2">
    <source>
        <dbReference type="PROSITE" id="PS50041"/>
    </source>
</evidence>
<dbReference type="SUPFAM" id="SSF56436">
    <property type="entry name" value="C-type lectin-like"/>
    <property type="match status" value="2"/>
</dbReference>
<dbReference type="Ensembl" id="ENSCCRT00020090434.1">
    <property type="protein sequence ID" value="ENSCCRP00020082622.1"/>
    <property type="gene ID" value="ENSCCRG00020038138.1"/>
</dbReference>
<evidence type="ECO:0000256" key="1">
    <source>
        <dbReference type="SAM" id="SignalP"/>
    </source>
</evidence>
<dbReference type="AlphaFoldDB" id="A0A8C2IP16"/>
<feature type="domain" description="C-type lectin" evidence="2">
    <location>
        <begin position="125"/>
        <end position="245"/>
    </location>
</feature>
<feature type="signal peptide" evidence="1">
    <location>
        <begin position="1"/>
        <end position="19"/>
    </location>
</feature>
<proteinExistence type="predicted"/>
<organism evidence="3 4">
    <name type="scientific">Cyprinus carpio</name>
    <name type="common">Common carp</name>
    <dbReference type="NCBI Taxonomy" id="7962"/>
    <lineage>
        <taxon>Eukaryota</taxon>
        <taxon>Metazoa</taxon>
        <taxon>Chordata</taxon>
        <taxon>Craniata</taxon>
        <taxon>Vertebrata</taxon>
        <taxon>Euteleostomi</taxon>
        <taxon>Actinopterygii</taxon>
        <taxon>Neopterygii</taxon>
        <taxon>Teleostei</taxon>
        <taxon>Ostariophysi</taxon>
        <taxon>Cypriniformes</taxon>
        <taxon>Cyprinidae</taxon>
        <taxon>Cyprininae</taxon>
        <taxon>Cyprinus</taxon>
    </lineage>
</organism>
<evidence type="ECO:0000313" key="4">
    <source>
        <dbReference type="Proteomes" id="UP000694701"/>
    </source>
</evidence>
<protein>
    <recommendedName>
        <fullName evidence="2">C-type lectin domain-containing protein</fullName>
    </recommendedName>
</protein>
<reference evidence="3" key="1">
    <citation type="submission" date="2025-08" db="UniProtKB">
        <authorList>
            <consortium name="Ensembl"/>
        </authorList>
    </citation>
    <scope>IDENTIFICATION</scope>
</reference>
<dbReference type="Pfam" id="PF00059">
    <property type="entry name" value="Lectin_C"/>
    <property type="match status" value="2"/>
</dbReference>
<sequence>MKATFTVSLFLSLFGLSFSLYRKHFLVKERMTWEDAQKYCREHHYDLSTVNEEEAQQISTNPENNDQYFWLGLHMISNNQWSWSGGEDQNIDYWDAGEPSGVHEKCGSVSSYTAKLHNVLCSKYFPFYCMEVFEPILVQQNKTWDESLNYCRQNYNDLVSLSSQIYMEEVINKTLTSQTAYVWTGLRFMAGHWFWVSGDDLQYKAWSVDGEIQCPAGNLHCGALDREEKLWKPTDCEERHNFLCLKKP</sequence>
<evidence type="ECO:0000313" key="3">
    <source>
        <dbReference type="Ensembl" id="ENSCCRP00020082622.1"/>
    </source>
</evidence>
<dbReference type="InterPro" id="IPR016187">
    <property type="entry name" value="CTDL_fold"/>
</dbReference>